<feature type="region of interest" description="Disordered" evidence="1">
    <location>
        <begin position="112"/>
        <end position="167"/>
    </location>
</feature>
<keyword evidence="3" id="KW-1185">Reference proteome</keyword>
<gene>
    <name evidence="2" type="ORF">CEP52_017512</name>
</gene>
<proteinExistence type="predicted"/>
<dbReference type="AlphaFoldDB" id="A0A428RPU2"/>
<evidence type="ECO:0000256" key="1">
    <source>
        <dbReference type="SAM" id="MobiDB-lite"/>
    </source>
</evidence>
<dbReference type="EMBL" id="NKCK01000603">
    <property type="protein sequence ID" value="RSL79511.1"/>
    <property type="molecule type" value="Genomic_DNA"/>
</dbReference>
<comment type="caution">
    <text evidence="2">The sequence shown here is derived from an EMBL/GenBank/DDBJ whole genome shotgun (WGS) entry which is preliminary data.</text>
</comment>
<protein>
    <submittedName>
        <fullName evidence="2">Uncharacterized protein</fullName>
    </submittedName>
</protein>
<evidence type="ECO:0000313" key="3">
    <source>
        <dbReference type="Proteomes" id="UP000287144"/>
    </source>
</evidence>
<organism evidence="2 3">
    <name type="scientific">Fusarium oligoseptatum</name>
    <dbReference type="NCBI Taxonomy" id="2604345"/>
    <lineage>
        <taxon>Eukaryota</taxon>
        <taxon>Fungi</taxon>
        <taxon>Dikarya</taxon>
        <taxon>Ascomycota</taxon>
        <taxon>Pezizomycotina</taxon>
        <taxon>Sordariomycetes</taxon>
        <taxon>Hypocreomycetidae</taxon>
        <taxon>Hypocreales</taxon>
        <taxon>Nectriaceae</taxon>
        <taxon>Fusarium</taxon>
        <taxon>Fusarium solani species complex</taxon>
    </lineage>
</organism>
<name>A0A428RPU2_9HYPO</name>
<sequence length="195" mass="21410">MRHPSDASGFDEYCRYLPGQWCPMVTVTRSVPSTGDRTGDLFELRRFTIETAVYDSSASAPAAFSVACLLESTKRWHRVKTATVGALLSITAKIAGRTTDTNQPALRVLDLATSRGRYPSPRPRRRRPLLRIQSGPSAGRVEPLGPPLLKGDEAPSAPAPQGLPTIVSSHKPQRTVLICRLPEKVQIRLPIPRLH</sequence>
<dbReference type="Proteomes" id="UP000287144">
    <property type="component" value="Unassembled WGS sequence"/>
</dbReference>
<evidence type="ECO:0000313" key="2">
    <source>
        <dbReference type="EMBL" id="RSL79511.1"/>
    </source>
</evidence>
<accession>A0A428RPU2</accession>
<reference evidence="2 3" key="1">
    <citation type="submission" date="2017-06" db="EMBL/GenBank/DDBJ databases">
        <title>Comparative genomic analysis of Ambrosia Fusariam Clade fungi.</title>
        <authorList>
            <person name="Stajich J.E."/>
            <person name="Carrillo J."/>
            <person name="Kijimoto T."/>
            <person name="Eskalen A."/>
            <person name="O'Donnell K."/>
            <person name="Kasson M."/>
        </authorList>
    </citation>
    <scope>NUCLEOTIDE SEQUENCE [LARGE SCALE GENOMIC DNA]</scope>
    <source>
        <strain evidence="2 3">NRRL62579</strain>
    </source>
</reference>
<dbReference type="STRING" id="1325735.A0A428RPU2"/>